<proteinExistence type="predicted"/>
<evidence type="ECO:0000313" key="1">
    <source>
        <dbReference type="EMBL" id="AWI83044.1"/>
    </source>
</evidence>
<name>A0A2U8HBB0_9RHOB</name>
<dbReference type="InterPro" id="IPR010982">
    <property type="entry name" value="Lambda_DNA-bd_dom_sf"/>
</dbReference>
<organism evidence="1 2">
    <name type="scientific">Alloyangia pacifica</name>
    <dbReference type="NCBI Taxonomy" id="311180"/>
    <lineage>
        <taxon>Bacteria</taxon>
        <taxon>Pseudomonadati</taxon>
        <taxon>Pseudomonadota</taxon>
        <taxon>Alphaproteobacteria</taxon>
        <taxon>Rhodobacterales</taxon>
        <taxon>Roseobacteraceae</taxon>
        <taxon>Alloyangia</taxon>
    </lineage>
</organism>
<gene>
    <name evidence="1" type="ORF">CEW88_04825</name>
</gene>
<protein>
    <recommendedName>
        <fullName evidence="3">Transcriptional regulator</fullName>
    </recommendedName>
</protein>
<accession>A0A2U8HBB0</accession>
<dbReference type="AlphaFoldDB" id="A0A2U8HBB0"/>
<dbReference type="KEGG" id="ypac:CEW88_04825"/>
<dbReference type="Gene3D" id="1.10.260.40">
    <property type="entry name" value="lambda repressor-like DNA-binding domains"/>
    <property type="match status" value="1"/>
</dbReference>
<dbReference type="GO" id="GO:0003677">
    <property type="term" value="F:DNA binding"/>
    <property type="evidence" value="ECO:0007669"/>
    <property type="project" value="InterPro"/>
</dbReference>
<dbReference type="EMBL" id="CP022189">
    <property type="protein sequence ID" value="AWI83044.1"/>
    <property type="molecule type" value="Genomic_DNA"/>
</dbReference>
<reference evidence="1 2" key="1">
    <citation type="submission" date="2017-06" db="EMBL/GenBank/DDBJ databases">
        <title>Yangia sp. YSBP01 complete genome sequence.</title>
        <authorList>
            <person name="Woo J.-H."/>
            <person name="Kim H.-S."/>
        </authorList>
    </citation>
    <scope>NUCLEOTIDE SEQUENCE [LARGE SCALE GENOMIC DNA]</scope>
    <source>
        <strain evidence="1 2">YSBP01</strain>
    </source>
</reference>
<dbReference type="OrthoDB" id="6064795at2"/>
<dbReference type="Proteomes" id="UP000244915">
    <property type="component" value="Chromosome 1"/>
</dbReference>
<evidence type="ECO:0000313" key="2">
    <source>
        <dbReference type="Proteomes" id="UP000244915"/>
    </source>
</evidence>
<sequence length="130" mass="14702">MSVLATAREAWGESCPDWIEALAVECDRTSQNQTAKRLERSTAMISKVLRNKYPADMQAIEDVVRGALMSETIACPALGDIGKQTCRKWRKKSRDFENVNSLYVQMFRACNRCPRNDTEKMAKGHEGDLT</sequence>
<dbReference type="RefSeq" id="WP_108964931.1">
    <property type="nucleotide sequence ID" value="NZ_CP022189.1"/>
</dbReference>
<evidence type="ECO:0008006" key="3">
    <source>
        <dbReference type="Google" id="ProtNLM"/>
    </source>
</evidence>